<evidence type="ECO:0000313" key="2">
    <source>
        <dbReference type="Proteomes" id="UP000094784"/>
    </source>
</evidence>
<dbReference type="RefSeq" id="WP_069483519.1">
    <property type="nucleotide sequence ID" value="NZ_CP130331.1"/>
</dbReference>
<accession>A0A1E4QYJ7</accession>
<dbReference type="Proteomes" id="UP000094784">
    <property type="component" value="Unassembled WGS sequence"/>
</dbReference>
<gene>
    <name evidence="1" type="ORF">BG258_23535</name>
</gene>
<organism evidence="1 2">
    <name type="scientific">Lysinibacillus fusiformis</name>
    <dbReference type="NCBI Taxonomy" id="28031"/>
    <lineage>
        <taxon>Bacteria</taxon>
        <taxon>Bacillati</taxon>
        <taxon>Bacillota</taxon>
        <taxon>Bacilli</taxon>
        <taxon>Bacillales</taxon>
        <taxon>Bacillaceae</taxon>
        <taxon>Lysinibacillus</taxon>
    </lineage>
</organism>
<proteinExistence type="predicted"/>
<sequence length="62" mass="7052">MDVSVITTSEFNVNLSISQGELNQFLDELESVFSHYVKEDIASITKIIEFKNLLTLSINNMK</sequence>
<dbReference type="EMBL" id="MECQ01000008">
    <property type="protein sequence ID" value="ODV53277.1"/>
    <property type="molecule type" value="Genomic_DNA"/>
</dbReference>
<evidence type="ECO:0000313" key="1">
    <source>
        <dbReference type="EMBL" id="ODV53277.1"/>
    </source>
</evidence>
<dbReference type="AlphaFoldDB" id="A0A1E4QYJ7"/>
<reference evidence="1 2" key="1">
    <citation type="submission" date="2016-09" db="EMBL/GenBank/DDBJ databases">
        <title>Draft genome sequence of the soil isolate, Lysinibacillus fusiformis M5, a potential hypoxanthine producer.</title>
        <authorList>
            <person name="Gallegos-Monterrosa R."/>
            <person name="Maroti G."/>
            <person name="Balint B."/>
            <person name="Kovacs A.T."/>
        </authorList>
    </citation>
    <scope>NUCLEOTIDE SEQUENCE [LARGE SCALE GENOMIC DNA]</scope>
    <source>
        <strain evidence="1 2">M5</strain>
    </source>
</reference>
<comment type="caution">
    <text evidence="1">The sequence shown here is derived from an EMBL/GenBank/DDBJ whole genome shotgun (WGS) entry which is preliminary data.</text>
</comment>
<protein>
    <submittedName>
        <fullName evidence="1">Uncharacterized protein</fullName>
    </submittedName>
</protein>
<name>A0A1E4QYJ7_9BACI</name>